<dbReference type="InterPro" id="IPR009722">
    <property type="entry name" value="YjiK/CarP"/>
</dbReference>
<evidence type="ECO:0000256" key="4">
    <source>
        <dbReference type="SAM" id="SignalP"/>
    </source>
</evidence>
<gene>
    <name evidence="5" type="ORF">SAMN05661012_06270</name>
</gene>
<dbReference type="OrthoDB" id="5292493at2"/>
<dbReference type="STRING" id="1004.SAMN05661012_06270"/>
<evidence type="ECO:0000256" key="2">
    <source>
        <dbReference type="ARBA" id="ARBA00022475"/>
    </source>
</evidence>
<protein>
    <submittedName>
        <fullName evidence="5">SdiA-regulated</fullName>
    </submittedName>
</protein>
<dbReference type="AlphaFoldDB" id="A0A1K1SXD8"/>
<dbReference type="EMBL" id="FPIZ01000036">
    <property type="protein sequence ID" value="SFW88525.1"/>
    <property type="molecule type" value="Genomic_DNA"/>
</dbReference>
<feature type="signal peptide" evidence="4">
    <location>
        <begin position="1"/>
        <end position="25"/>
    </location>
</feature>
<dbReference type="SUPFAM" id="SSF63825">
    <property type="entry name" value="YWTD domain"/>
    <property type="match status" value="1"/>
</dbReference>
<keyword evidence="2" id="KW-1003">Cell membrane</keyword>
<feature type="chain" id="PRO_5012679059" evidence="4">
    <location>
        <begin position="26"/>
        <end position="288"/>
    </location>
</feature>
<sequence length="288" mass="33076">MAHLMTLRHLLLVALLLTSCNYYNNSDKKYGSPKGYNLTEPTRFHVRQSMQEISGIVLAPDEHHIMAINDEQGRIFSIDIANKTAYPNWKFHKSGDYEDLATDGKNWIVLKSNGHLYHVTGLFSDSTSSETYKLPMEGKKEFESLYYDARNDGMIMVCKQCAEDKGKDYNTAYRFDMKTWEFDTVPFYRINIVDIERLSGEDINLFKPSAAAIHPFEKRLYILSAVNRMLVIADLDGKVQEAYNLKHTLFRQPEGISFAANGDMYISNESADESSANILKFKYNQRAQ</sequence>
<dbReference type="Pfam" id="PF06977">
    <property type="entry name" value="SdiA-regulated"/>
    <property type="match status" value="1"/>
</dbReference>
<name>A0A1K1SXD8_9BACT</name>
<dbReference type="GO" id="GO:0005886">
    <property type="term" value="C:plasma membrane"/>
    <property type="evidence" value="ECO:0007669"/>
    <property type="project" value="UniProtKB-SubCell"/>
</dbReference>
<proteinExistence type="predicted"/>
<organism evidence="5 6">
    <name type="scientific">Chitinophaga sancti</name>
    <dbReference type="NCBI Taxonomy" id="1004"/>
    <lineage>
        <taxon>Bacteria</taxon>
        <taxon>Pseudomonadati</taxon>
        <taxon>Bacteroidota</taxon>
        <taxon>Chitinophagia</taxon>
        <taxon>Chitinophagales</taxon>
        <taxon>Chitinophagaceae</taxon>
        <taxon>Chitinophaga</taxon>
    </lineage>
</organism>
<evidence type="ECO:0000256" key="3">
    <source>
        <dbReference type="ARBA" id="ARBA00023136"/>
    </source>
</evidence>
<keyword evidence="4" id="KW-0732">Signal</keyword>
<evidence type="ECO:0000313" key="5">
    <source>
        <dbReference type="EMBL" id="SFW88525.1"/>
    </source>
</evidence>
<comment type="subcellular location">
    <subcellularLocation>
        <location evidence="1">Cell membrane</location>
    </subcellularLocation>
</comment>
<reference evidence="5 6" key="1">
    <citation type="submission" date="2016-11" db="EMBL/GenBank/DDBJ databases">
        <authorList>
            <person name="Jaros S."/>
            <person name="Januszkiewicz K."/>
            <person name="Wedrychowicz H."/>
        </authorList>
    </citation>
    <scope>NUCLEOTIDE SEQUENCE [LARGE SCALE GENOMIC DNA]</scope>
    <source>
        <strain evidence="5 6">DSM 784</strain>
    </source>
</reference>
<keyword evidence="3" id="KW-0472">Membrane</keyword>
<evidence type="ECO:0000313" key="6">
    <source>
        <dbReference type="Proteomes" id="UP000183788"/>
    </source>
</evidence>
<evidence type="ECO:0000256" key="1">
    <source>
        <dbReference type="ARBA" id="ARBA00004236"/>
    </source>
</evidence>
<dbReference type="Proteomes" id="UP000183788">
    <property type="component" value="Unassembled WGS sequence"/>
</dbReference>
<accession>A0A1K1SXD8</accession>